<sequence length="410" mass="46376">MQKTRYGISHWLDRYSETRKARNARFPRHKGNLDLDVAIIGGGLTGCATAQAFAASGVRVGLVESDRIGQGASANSTAFVMQEPDIDFQDLVTSFGLRAARTIWEMTRRAALDLPRVIRHLKIKCDLESQDSVYLASDKAAVKRLRQEFDARRKAGFQVRWLTADRVTRETNLRAEGAIRVSGNAEVDPYRLCLGLARSAAARGATIFEQSPVKRVRHFRNHVQLFTERGRITAGHVVVALGDPTGLFKPLRRHFRRTHTYVVVTSPLGARLRRELGRRNTMIWDTQEPYHYLRWTRDDRIVFGGADQAPANPRRRKKVLIQRAGQLMYELSTYYPVISGIQPEYAWDGPIINTPDGLPYIGPHRNFPRHLFALGFGGNGLALGFLSSRILLRHYLDEPVKGDDLFAFSR</sequence>
<evidence type="ECO:0000313" key="2">
    <source>
        <dbReference type="EMBL" id="SVA08560.1"/>
    </source>
</evidence>
<gene>
    <name evidence="2" type="ORF">METZ01_LOCUS61414</name>
</gene>
<dbReference type="EMBL" id="UINC01003703">
    <property type="protein sequence ID" value="SVA08560.1"/>
    <property type="molecule type" value="Genomic_DNA"/>
</dbReference>
<feature type="domain" description="FAD dependent oxidoreductase" evidence="1">
    <location>
        <begin position="36"/>
        <end position="391"/>
    </location>
</feature>
<dbReference type="SUPFAM" id="SSF51905">
    <property type="entry name" value="FAD/NAD(P)-binding domain"/>
    <property type="match status" value="1"/>
</dbReference>
<accession>A0A381SX28</accession>
<dbReference type="Pfam" id="PF01266">
    <property type="entry name" value="DAO"/>
    <property type="match status" value="1"/>
</dbReference>
<reference evidence="2" key="1">
    <citation type="submission" date="2018-05" db="EMBL/GenBank/DDBJ databases">
        <authorList>
            <person name="Lanie J.A."/>
            <person name="Ng W.-L."/>
            <person name="Kazmierczak K.M."/>
            <person name="Andrzejewski T.M."/>
            <person name="Davidsen T.M."/>
            <person name="Wayne K.J."/>
            <person name="Tettelin H."/>
            <person name="Glass J.I."/>
            <person name="Rusch D."/>
            <person name="Podicherti R."/>
            <person name="Tsui H.-C.T."/>
            <person name="Winkler M.E."/>
        </authorList>
    </citation>
    <scope>NUCLEOTIDE SEQUENCE</scope>
</reference>
<evidence type="ECO:0000259" key="1">
    <source>
        <dbReference type="Pfam" id="PF01266"/>
    </source>
</evidence>
<protein>
    <recommendedName>
        <fullName evidence="1">FAD dependent oxidoreductase domain-containing protein</fullName>
    </recommendedName>
</protein>
<dbReference type="InterPro" id="IPR036188">
    <property type="entry name" value="FAD/NAD-bd_sf"/>
</dbReference>
<dbReference type="PANTHER" id="PTHR13847">
    <property type="entry name" value="SARCOSINE DEHYDROGENASE-RELATED"/>
    <property type="match status" value="1"/>
</dbReference>
<dbReference type="Gene3D" id="3.30.9.10">
    <property type="entry name" value="D-Amino Acid Oxidase, subunit A, domain 2"/>
    <property type="match status" value="1"/>
</dbReference>
<dbReference type="GO" id="GO:0005737">
    <property type="term" value="C:cytoplasm"/>
    <property type="evidence" value="ECO:0007669"/>
    <property type="project" value="TreeGrafter"/>
</dbReference>
<dbReference type="PANTHER" id="PTHR13847:SF201">
    <property type="entry name" value="PUTATIBE OXIDOREDUCTASE"/>
    <property type="match status" value="1"/>
</dbReference>
<dbReference type="Gene3D" id="3.50.50.60">
    <property type="entry name" value="FAD/NAD(P)-binding domain"/>
    <property type="match status" value="1"/>
</dbReference>
<organism evidence="2">
    <name type="scientific">marine metagenome</name>
    <dbReference type="NCBI Taxonomy" id="408172"/>
    <lineage>
        <taxon>unclassified sequences</taxon>
        <taxon>metagenomes</taxon>
        <taxon>ecological metagenomes</taxon>
    </lineage>
</organism>
<dbReference type="InterPro" id="IPR006076">
    <property type="entry name" value="FAD-dep_OxRdtase"/>
</dbReference>
<dbReference type="AlphaFoldDB" id="A0A381SX28"/>
<name>A0A381SX28_9ZZZZ</name>
<proteinExistence type="predicted"/>